<feature type="compositionally biased region" description="Polar residues" evidence="1">
    <location>
        <begin position="56"/>
        <end position="65"/>
    </location>
</feature>
<dbReference type="EMBL" id="JBIMSO010000002">
    <property type="protein sequence ID" value="MFH5206754.1"/>
    <property type="molecule type" value="Genomic_DNA"/>
</dbReference>
<comment type="caution">
    <text evidence="2">The sequence shown here is derived from an EMBL/GenBank/DDBJ whole genome shotgun (WGS) entry which is preliminary data.</text>
</comment>
<organism evidence="2 3">
    <name type="scientific">Antrihabitans spumae</name>
    <dbReference type="NCBI Taxonomy" id="3373370"/>
    <lineage>
        <taxon>Bacteria</taxon>
        <taxon>Bacillati</taxon>
        <taxon>Actinomycetota</taxon>
        <taxon>Actinomycetes</taxon>
        <taxon>Mycobacteriales</taxon>
        <taxon>Nocardiaceae</taxon>
        <taxon>Antrihabitans</taxon>
    </lineage>
</organism>
<protein>
    <submittedName>
        <fullName evidence="2">Uncharacterized protein</fullName>
    </submittedName>
</protein>
<name>A0ABW7JG70_9NOCA</name>
<dbReference type="RefSeq" id="WP_395112135.1">
    <property type="nucleotide sequence ID" value="NZ_JBIMSO010000002.1"/>
</dbReference>
<gene>
    <name evidence="2" type="ORF">ACHIPZ_00700</name>
</gene>
<reference evidence="2 3" key="1">
    <citation type="submission" date="2024-10" db="EMBL/GenBank/DDBJ databases">
        <authorList>
            <person name="Riesco R."/>
        </authorList>
    </citation>
    <scope>NUCLEOTIDE SEQUENCE [LARGE SCALE GENOMIC DNA]</scope>
    <source>
        <strain evidence="2 3">NCIMB 15449</strain>
    </source>
</reference>
<dbReference type="Proteomes" id="UP001609175">
    <property type="component" value="Unassembled WGS sequence"/>
</dbReference>
<evidence type="ECO:0000313" key="2">
    <source>
        <dbReference type="EMBL" id="MFH5206754.1"/>
    </source>
</evidence>
<proteinExistence type="predicted"/>
<feature type="region of interest" description="Disordered" evidence="1">
    <location>
        <begin position="53"/>
        <end position="82"/>
    </location>
</feature>
<accession>A0ABW7JG70</accession>
<evidence type="ECO:0000313" key="3">
    <source>
        <dbReference type="Proteomes" id="UP001609175"/>
    </source>
</evidence>
<sequence length="82" mass="8955">MRLTGAQALKLAGLAGAVGVVATGVVVARNERARRAYTPDEVREQLHARYARAASAPTTIEQPSKPTLRERVSFLRRKKSRA</sequence>
<evidence type="ECO:0000256" key="1">
    <source>
        <dbReference type="SAM" id="MobiDB-lite"/>
    </source>
</evidence>